<evidence type="ECO:0000259" key="3">
    <source>
        <dbReference type="PROSITE" id="PS50109"/>
    </source>
</evidence>
<proteinExistence type="predicted"/>
<dbReference type="InterPro" id="IPR001789">
    <property type="entry name" value="Sig_transdc_resp-reg_receiver"/>
</dbReference>
<feature type="modified residue" description="4-aspartylphosphate" evidence="2">
    <location>
        <position position="1077"/>
    </location>
</feature>
<sequence>MGWAASEGRDYVISVGPVRSPYLQGATAAGSIIMKRRRSLEEGDERELTQECVDLLDQGIMIFKTCADAVKMVYVNRSAKKMLSIEKDDPTEYAVPVGDCNVEEDSILTPTKQLTPSFLSTINSCYTNKTPSSRTYHVTERVGGWLIDVKFHPLSDGRIMTALTGHKYIAPLKEKRVLPLEEQQDVLRMIDAAELKACVSELDSTIVDLFVRTNTQIFADQFWSGKAIRGKWSVREMGWKVTDLQWWMGNMYTSMKQSKPVRMVNSTVLIDERVVWVKMECHYVDSIHKETGEHCQLTEPSPAHRHRFIQTFTDVTETKRLEDMNALQKQVLDLTDDILMSVVEPTTDEHIRYHLLNRRAQETLSKVYNLTHDDLIGDLGVDSQHVKMYRDLIVEAKNLMKGRRALYDPYTLMWYICSVYELPNNRYAILCADVTEIKCENDNLEVVKHALEKEVIQRDAALIGQSRFLSTMSHGGKNHGASTKRLEDMNALQKQVLDLTDDILMYVVEPTTDEHIRYHLLNRRAQETLSKVYNLTHDDLIGDLGVDSQHVKMYRDLIVEAKNLMKGRRALYDPYTLMWYICSVYELPNNRYAILCADVTEIKCENDNLEVVKHALEKEVIQRDAALIGQSRFLSTMSHEIRTPLSGIIETLCHFSEKSSLGESDQEILSIGRICSDQLLNVINDILDYSKIEANELVLEMKPLLVQGVLEESMDMVKLQGAKKGLDVICWPDIPTGFQIVADYGRLRQIMVNLLSNAIKFTERGEIEVHGCLHPSNSSIQISVRDTGIGISEAFKNTMFRPFVQSDSSITRRYGGTGLGLSISKRFVEAMGGCMWLESIEGRGTTFHLTLPCSVVTPEDSVVEARQISLMEEDITRFNAMRPTLVMIIDANVNQSMGLTRWLHRLGYRCVTYVSMDEALRDDKSLPEIIIVDQLTREGDIDHISENHPRASLLICESLNANPTATSQSVYAIIRKPYRKRNLLSVFFRQMRRQSIKPTEIVRPVVKVSQSVSPKLPTADEHMVVHLKVMVAEDNVLNQKVIVRMLSRYSIEPLVVDNGKKAVDAARCEEYDLILMDCNMPECGGIEATRLIRKLASPKGHRPTIVALTADAMASNRQRCLDSGMDEVMLKPIRREELHHVLLSAQHLWDVAKNGEK</sequence>
<dbReference type="SMART" id="SM00388">
    <property type="entry name" value="HisKA"/>
    <property type="match status" value="1"/>
</dbReference>
<dbReference type="Gene3D" id="3.40.50.2300">
    <property type="match status" value="1"/>
</dbReference>
<dbReference type="FunFam" id="3.30.565.10:FF:000010">
    <property type="entry name" value="Sensor histidine kinase RcsC"/>
    <property type="match status" value="1"/>
</dbReference>
<dbReference type="CDD" id="cd17546">
    <property type="entry name" value="REC_hyHK_CKI1_RcsC-like"/>
    <property type="match status" value="1"/>
</dbReference>
<dbReference type="AlphaFoldDB" id="A0A2P6NAL5"/>
<dbReference type="InterPro" id="IPR036097">
    <property type="entry name" value="HisK_dim/P_sf"/>
</dbReference>
<dbReference type="PANTHER" id="PTHR45339:SF5">
    <property type="entry name" value="HISTIDINE KINASE"/>
    <property type="match status" value="1"/>
</dbReference>
<dbReference type="InterPro" id="IPR003594">
    <property type="entry name" value="HATPase_dom"/>
</dbReference>
<dbReference type="PROSITE" id="PS50109">
    <property type="entry name" value="HIS_KIN"/>
    <property type="match status" value="1"/>
</dbReference>
<dbReference type="Pfam" id="PF00072">
    <property type="entry name" value="Response_reg"/>
    <property type="match status" value="1"/>
</dbReference>
<dbReference type="InterPro" id="IPR003661">
    <property type="entry name" value="HisK_dim/P_dom"/>
</dbReference>
<dbReference type="CDD" id="cd16922">
    <property type="entry name" value="HATPase_EvgS-ArcB-TorS-like"/>
    <property type="match status" value="1"/>
</dbReference>
<keyword evidence="5" id="KW-0418">Kinase</keyword>
<dbReference type="InParanoid" id="A0A2P6NAL5"/>
<dbReference type="Gene3D" id="3.30.565.10">
    <property type="entry name" value="Histidine kinase-like ATPase, C-terminal domain"/>
    <property type="match status" value="1"/>
</dbReference>
<keyword evidence="5" id="KW-0808">Transferase</keyword>
<evidence type="ECO:0000256" key="1">
    <source>
        <dbReference type="ARBA" id="ARBA00022553"/>
    </source>
</evidence>
<dbReference type="Pfam" id="PF00512">
    <property type="entry name" value="HisKA"/>
    <property type="match status" value="1"/>
</dbReference>
<dbReference type="EMBL" id="MDYQ01000133">
    <property type="protein sequence ID" value="PRP80979.1"/>
    <property type="molecule type" value="Genomic_DNA"/>
</dbReference>
<accession>A0A2P6NAL5</accession>
<evidence type="ECO:0000256" key="2">
    <source>
        <dbReference type="PROSITE-ProRule" id="PRU00169"/>
    </source>
</evidence>
<protein>
    <submittedName>
        <fullName evidence="5">Integral membrane sensor hybrid histidine kinase</fullName>
    </submittedName>
</protein>
<feature type="domain" description="Response regulatory" evidence="4">
    <location>
        <begin position="1028"/>
        <end position="1146"/>
    </location>
</feature>
<dbReference type="Pfam" id="PF02518">
    <property type="entry name" value="HATPase_c"/>
    <property type="match status" value="1"/>
</dbReference>
<comment type="caution">
    <text evidence="5">The sequence shown here is derived from an EMBL/GenBank/DDBJ whole genome shotgun (WGS) entry which is preliminary data.</text>
</comment>
<keyword evidence="1 2" id="KW-0597">Phosphoprotein</keyword>
<dbReference type="OrthoDB" id="60033at2759"/>
<dbReference type="InterPro" id="IPR036890">
    <property type="entry name" value="HATPase_C_sf"/>
</dbReference>
<dbReference type="SMART" id="SM00387">
    <property type="entry name" value="HATPase_c"/>
    <property type="match status" value="1"/>
</dbReference>
<evidence type="ECO:0000313" key="6">
    <source>
        <dbReference type="Proteomes" id="UP000241769"/>
    </source>
</evidence>
<dbReference type="GO" id="GO:0000155">
    <property type="term" value="F:phosphorelay sensor kinase activity"/>
    <property type="evidence" value="ECO:0007669"/>
    <property type="project" value="InterPro"/>
</dbReference>
<dbReference type="SUPFAM" id="SSF52172">
    <property type="entry name" value="CheY-like"/>
    <property type="match status" value="2"/>
</dbReference>
<dbReference type="InterPro" id="IPR005467">
    <property type="entry name" value="His_kinase_dom"/>
</dbReference>
<dbReference type="SUPFAM" id="SSF55874">
    <property type="entry name" value="ATPase domain of HSP90 chaperone/DNA topoisomerase II/histidine kinase"/>
    <property type="match status" value="1"/>
</dbReference>
<dbReference type="STRING" id="1890364.A0A2P6NAL5"/>
<dbReference type="CDD" id="cd00082">
    <property type="entry name" value="HisKA"/>
    <property type="match status" value="1"/>
</dbReference>
<feature type="domain" description="Histidine kinase" evidence="3">
    <location>
        <begin position="636"/>
        <end position="855"/>
    </location>
</feature>
<dbReference type="Proteomes" id="UP000241769">
    <property type="component" value="Unassembled WGS sequence"/>
</dbReference>
<dbReference type="PROSITE" id="PS50110">
    <property type="entry name" value="RESPONSE_REGULATORY"/>
    <property type="match status" value="1"/>
</dbReference>
<dbReference type="Gene3D" id="1.10.287.130">
    <property type="match status" value="1"/>
</dbReference>
<reference evidence="5 6" key="1">
    <citation type="journal article" date="2018" name="Genome Biol. Evol.">
        <title>Multiple Roots of Fruiting Body Formation in Amoebozoa.</title>
        <authorList>
            <person name="Hillmann F."/>
            <person name="Forbes G."/>
            <person name="Novohradska S."/>
            <person name="Ferling I."/>
            <person name="Riege K."/>
            <person name="Groth M."/>
            <person name="Westermann M."/>
            <person name="Marz M."/>
            <person name="Spaller T."/>
            <person name="Winckler T."/>
            <person name="Schaap P."/>
            <person name="Glockner G."/>
        </authorList>
    </citation>
    <scope>NUCLEOTIDE SEQUENCE [LARGE SCALE GENOMIC DNA]</scope>
    <source>
        <strain evidence="5 6">Jena</strain>
    </source>
</reference>
<organism evidence="5 6">
    <name type="scientific">Planoprotostelium fungivorum</name>
    <dbReference type="NCBI Taxonomy" id="1890364"/>
    <lineage>
        <taxon>Eukaryota</taxon>
        <taxon>Amoebozoa</taxon>
        <taxon>Evosea</taxon>
        <taxon>Variosea</taxon>
        <taxon>Cavosteliida</taxon>
        <taxon>Cavosteliaceae</taxon>
        <taxon>Planoprotostelium</taxon>
    </lineage>
</organism>
<gene>
    <name evidence="5" type="ORF">PROFUN_11093</name>
</gene>
<keyword evidence="6" id="KW-1185">Reference proteome</keyword>
<dbReference type="PANTHER" id="PTHR45339">
    <property type="entry name" value="HYBRID SIGNAL TRANSDUCTION HISTIDINE KINASE J"/>
    <property type="match status" value="1"/>
</dbReference>
<dbReference type="SMART" id="SM00448">
    <property type="entry name" value="REC"/>
    <property type="match status" value="1"/>
</dbReference>
<dbReference type="PRINTS" id="PR00344">
    <property type="entry name" value="BCTRLSENSOR"/>
</dbReference>
<dbReference type="SUPFAM" id="SSF47384">
    <property type="entry name" value="Homodimeric domain of signal transducing histidine kinase"/>
    <property type="match status" value="1"/>
</dbReference>
<name>A0A2P6NAL5_9EUKA</name>
<evidence type="ECO:0000259" key="4">
    <source>
        <dbReference type="PROSITE" id="PS50110"/>
    </source>
</evidence>
<dbReference type="InterPro" id="IPR011006">
    <property type="entry name" value="CheY-like_superfamily"/>
</dbReference>
<dbReference type="InterPro" id="IPR004358">
    <property type="entry name" value="Sig_transdc_His_kin-like_C"/>
</dbReference>
<evidence type="ECO:0000313" key="5">
    <source>
        <dbReference type="EMBL" id="PRP80979.1"/>
    </source>
</evidence>